<gene>
    <name evidence="18" type="primary">itga1</name>
</gene>
<dbReference type="InterPro" id="IPR028994">
    <property type="entry name" value="Integrin_alpha_N"/>
</dbReference>
<evidence type="ECO:0000256" key="16">
    <source>
        <dbReference type="RuleBase" id="RU003762"/>
    </source>
</evidence>
<dbReference type="InterPro" id="IPR032695">
    <property type="entry name" value="Integrin_dom_sf"/>
</dbReference>
<keyword evidence="11" id="KW-0472">Membrane</keyword>
<dbReference type="Pfam" id="PF01839">
    <property type="entry name" value="FG-GAP"/>
    <property type="match status" value="2"/>
</dbReference>
<dbReference type="Pfam" id="PF20805">
    <property type="entry name" value="Integrin_A_Ig_2"/>
    <property type="match status" value="1"/>
</dbReference>
<dbReference type="GO" id="GO:0033627">
    <property type="term" value="P:cell adhesion mediated by integrin"/>
    <property type="evidence" value="ECO:0007669"/>
    <property type="project" value="TreeGrafter"/>
</dbReference>
<keyword evidence="6" id="KW-0677">Repeat</keyword>
<dbReference type="InterPro" id="IPR013519">
    <property type="entry name" value="Int_alpha_beta-p"/>
</dbReference>
<proteinExistence type="inferred from homology"/>
<feature type="repeat" description="FG-GAP" evidence="15">
    <location>
        <begin position="23"/>
        <end position="84"/>
    </location>
</feature>
<keyword evidence="19" id="KW-1185">Reference proteome</keyword>
<dbReference type="SUPFAM" id="SSF53300">
    <property type="entry name" value="vWA-like"/>
    <property type="match status" value="1"/>
</dbReference>
<comment type="similarity">
    <text evidence="2 16">Belongs to the integrin alpha chain family.</text>
</comment>
<keyword evidence="9" id="KW-1133">Transmembrane helix</keyword>
<dbReference type="InterPro" id="IPR036465">
    <property type="entry name" value="vWFA_dom_sf"/>
</dbReference>
<evidence type="ECO:0000259" key="17">
    <source>
        <dbReference type="PROSITE" id="PS50234"/>
    </source>
</evidence>
<evidence type="ECO:0000256" key="15">
    <source>
        <dbReference type="PROSITE-ProRule" id="PRU00803"/>
    </source>
</evidence>
<dbReference type="InterPro" id="IPR013649">
    <property type="entry name" value="Integrin_alpha_Ig-like_1"/>
</dbReference>
<feature type="domain" description="VWFA" evidence="17">
    <location>
        <begin position="166"/>
        <end position="353"/>
    </location>
</feature>
<dbReference type="Gene3D" id="2.60.40.1460">
    <property type="entry name" value="Integrin domains. Chain A, domain 2"/>
    <property type="match status" value="1"/>
</dbReference>
<evidence type="ECO:0000256" key="13">
    <source>
        <dbReference type="ARBA" id="ARBA00023170"/>
    </source>
</evidence>
<dbReference type="InterPro" id="IPR013517">
    <property type="entry name" value="FG-GAP"/>
</dbReference>
<reference evidence="18" key="5">
    <citation type="submission" date="2025-09" db="UniProtKB">
        <authorList>
            <consortium name="Ensembl"/>
        </authorList>
    </citation>
    <scope>IDENTIFICATION</scope>
</reference>
<evidence type="ECO:0000256" key="5">
    <source>
        <dbReference type="ARBA" id="ARBA00022729"/>
    </source>
</evidence>
<evidence type="ECO:0000256" key="6">
    <source>
        <dbReference type="ARBA" id="ARBA00022737"/>
    </source>
</evidence>
<dbReference type="PANTHER" id="PTHR23220">
    <property type="entry name" value="INTEGRIN ALPHA"/>
    <property type="match status" value="1"/>
</dbReference>
<evidence type="ECO:0000256" key="7">
    <source>
        <dbReference type="ARBA" id="ARBA00022837"/>
    </source>
</evidence>
<reference evidence="19" key="3">
    <citation type="journal article" date="2014" name="Nature">
        <title>Elephant shark genome provides unique insights into gnathostome evolution.</title>
        <authorList>
            <consortium name="International Elephant Shark Genome Sequencing Consortium"/>
            <person name="Venkatesh B."/>
            <person name="Lee A.P."/>
            <person name="Ravi V."/>
            <person name="Maurya A.K."/>
            <person name="Lian M.M."/>
            <person name="Swann J.B."/>
            <person name="Ohta Y."/>
            <person name="Flajnik M.F."/>
            <person name="Sutoh Y."/>
            <person name="Kasahara M."/>
            <person name="Hoon S."/>
            <person name="Gangu V."/>
            <person name="Roy S.W."/>
            <person name="Irimia M."/>
            <person name="Korzh V."/>
            <person name="Kondrychyn I."/>
            <person name="Lim Z.W."/>
            <person name="Tay B.H."/>
            <person name="Tohari S."/>
            <person name="Kong K.W."/>
            <person name="Ho S."/>
            <person name="Lorente-Galdos B."/>
            <person name="Quilez J."/>
            <person name="Marques-Bonet T."/>
            <person name="Raney B.J."/>
            <person name="Ingham P.W."/>
            <person name="Tay A."/>
            <person name="Hillier L.W."/>
            <person name="Minx P."/>
            <person name="Boehm T."/>
            <person name="Wilson R.K."/>
            <person name="Brenner S."/>
            <person name="Warren W.C."/>
        </authorList>
    </citation>
    <scope>NUCLEOTIDE SEQUENCE [LARGE SCALE GENOMIC DNA]</scope>
</reference>
<dbReference type="InterPro" id="IPR002035">
    <property type="entry name" value="VWF_A"/>
</dbReference>
<dbReference type="PRINTS" id="PR01185">
    <property type="entry name" value="INTEGRINA"/>
</dbReference>
<dbReference type="PRINTS" id="PR00453">
    <property type="entry name" value="VWFADOMAIN"/>
</dbReference>
<dbReference type="SMART" id="SM00191">
    <property type="entry name" value="Int_alpha"/>
    <property type="match status" value="5"/>
</dbReference>
<keyword evidence="14" id="KW-0325">Glycoprotein</keyword>
<evidence type="ECO:0000313" key="19">
    <source>
        <dbReference type="Proteomes" id="UP000314986"/>
    </source>
</evidence>
<dbReference type="SUPFAM" id="SSF69179">
    <property type="entry name" value="Integrin domains"/>
    <property type="match status" value="2"/>
</dbReference>
<sequence>WLPRSPTNIQSIHFTVCSVNSFNLDVKNPMIFNGSQADMFGYTVKQFENEEGKWLLIGAPWEGQPINRMGDVYKCPTFNSIRPACVKLNLAESISVPNITQVKENMTLGTTLAPNPKGGFLACGPLYSYKCGSLYYSTGACANVSSNFQVVNTIAPTVKACKSRLDIMIVLDGSNSIYPWPSVNKFLIKLLEKIKIGPQETQVGIMQYGHSVTHIISLNQYNTTEDLLEAAKKIKQYGGNQTKTALGIESARTEEFTTQRGMRKGVSKVMVVVTDGESHDSHNLESVINNCKKDNITMFAIAVLGSYNRGNQSTVKFLKEIESIASSPKDKHFFNVSDEKALVTIAETLGEEIFALEATPDKEATSFKMEMSQVGFSAHYTKDSIMLGAVGADEWNGTVLMLNNNDVVIPDSEEFLNKSDKHNESLAGYLGYSVSSVAVAGVMWYVAGQPRYNHTGQVVIYTSKGKRTSIIQTLKGEQIGSYFGSSVCSVDINQDSITDVLLVGAPMYMGTDKEEQGRVYVYILKKDKFQYEMVLEPIKQQCSCQSAFDLSTDKEPCGSRFGMAIAWVSDLNLDGYNDIVIGAPLENNHQGAAYVFHGKGTIINKQYSQVSPEVDLKYFGQSIDGQMDLNNDGLVDVTVGALGGAALFWSRDIAQVTVELRFSPNKINIQNKNCEISGRQTVCVTMEICFRVRLKPDKEPKQSIALEYNTTIDSARRVSRGLFNETHERKIQRNVTVFSSHCTKHLFYMLETPDFLNPVEILVEFVMVDPDKGPVLDASLPSNVFFRKNCGEDEKCINDLILKAETDLILNPYIVHQDQRKFSLAITLKNEKENAYNPRIVVTYSKNINFTGQCFCQRDANALECRKEYVCLITTTTCNLCSAFHIG</sequence>
<dbReference type="GO" id="GO:0007229">
    <property type="term" value="P:integrin-mediated signaling pathway"/>
    <property type="evidence" value="ECO:0007669"/>
    <property type="project" value="UniProtKB-KW"/>
</dbReference>
<keyword evidence="10 16" id="KW-0401">Integrin</keyword>
<dbReference type="FunFam" id="3.40.50.410:FF:000012">
    <property type="entry name" value="Integrin, alpha 10"/>
    <property type="match status" value="1"/>
</dbReference>
<keyword evidence="4" id="KW-0479">Metal-binding</keyword>
<evidence type="ECO:0000256" key="1">
    <source>
        <dbReference type="ARBA" id="ARBA00004479"/>
    </source>
</evidence>
<dbReference type="Gene3D" id="3.40.50.410">
    <property type="entry name" value="von Willebrand factor, type A domain"/>
    <property type="match status" value="1"/>
</dbReference>
<reference evidence="19" key="1">
    <citation type="journal article" date="2006" name="Science">
        <title>Ancient noncoding elements conserved in the human genome.</title>
        <authorList>
            <person name="Venkatesh B."/>
            <person name="Kirkness E.F."/>
            <person name="Loh Y.H."/>
            <person name="Halpern A.L."/>
            <person name="Lee A.P."/>
            <person name="Johnson J."/>
            <person name="Dandona N."/>
            <person name="Viswanathan L.D."/>
            <person name="Tay A."/>
            <person name="Venter J.C."/>
            <person name="Strausberg R.L."/>
            <person name="Brenner S."/>
        </authorList>
    </citation>
    <scope>NUCLEOTIDE SEQUENCE [LARGE SCALE GENOMIC DNA]</scope>
</reference>
<dbReference type="PROSITE" id="PS51470">
    <property type="entry name" value="FG_GAP"/>
    <property type="match status" value="4"/>
</dbReference>
<keyword evidence="12" id="KW-1015">Disulfide bond</keyword>
<keyword evidence="5" id="KW-0732">Signal</keyword>
<dbReference type="PROSITE" id="PS50234">
    <property type="entry name" value="VWFA"/>
    <property type="match status" value="1"/>
</dbReference>
<dbReference type="Gene3D" id="2.130.10.130">
    <property type="entry name" value="Integrin alpha, N-terminal"/>
    <property type="match status" value="2"/>
</dbReference>
<dbReference type="Pfam" id="PF08441">
    <property type="entry name" value="Integrin_A_Ig_1"/>
    <property type="match status" value="1"/>
</dbReference>
<evidence type="ECO:0000313" key="18">
    <source>
        <dbReference type="Ensembl" id="ENSCMIP00000048670.1"/>
    </source>
</evidence>
<feature type="repeat" description="FG-GAP" evidence="15">
    <location>
        <begin position="547"/>
        <end position="605"/>
    </location>
</feature>
<reference evidence="18" key="4">
    <citation type="submission" date="2025-08" db="UniProtKB">
        <authorList>
            <consortium name="Ensembl"/>
        </authorList>
    </citation>
    <scope>IDENTIFICATION</scope>
</reference>
<dbReference type="GO" id="GO:0008305">
    <property type="term" value="C:integrin complex"/>
    <property type="evidence" value="ECO:0007669"/>
    <property type="project" value="InterPro"/>
</dbReference>
<evidence type="ECO:0000256" key="3">
    <source>
        <dbReference type="ARBA" id="ARBA00022692"/>
    </source>
</evidence>
<feature type="repeat" description="FG-GAP" evidence="15">
    <location>
        <begin position="606"/>
        <end position="665"/>
    </location>
</feature>
<evidence type="ECO:0000256" key="14">
    <source>
        <dbReference type="ARBA" id="ARBA00023180"/>
    </source>
</evidence>
<organism evidence="18 19">
    <name type="scientific">Callorhinchus milii</name>
    <name type="common">Ghost shark</name>
    <dbReference type="NCBI Taxonomy" id="7868"/>
    <lineage>
        <taxon>Eukaryota</taxon>
        <taxon>Metazoa</taxon>
        <taxon>Chordata</taxon>
        <taxon>Craniata</taxon>
        <taxon>Vertebrata</taxon>
        <taxon>Chondrichthyes</taxon>
        <taxon>Holocephali</taxon>
        <taxon>Chimaeriformes</taxon>
        <taxon>Callorhinchidae</taxon>
        <taxon>Callorhinchus</taxon>
    </lineage>
</organism>
<dbReference type="SUPFAM" id="SSF69318">
    <property type="entry name" value="Integrin alpha N-terminal domain"/>
    <property type="match status" value="1"/>
</dbReference>
<evidence type="ECO:0000256" key="9">
    <source>
        <dbReference type="ARBA" id="ARBA00022989"/>
    </source>
</evidence>
<evidence type="ECO:0000256" key="11">
    <source>
        <dbReference type="ARBA" id="ARBA00023136"/>
    </source>
</evidence>
<reference evidence="19" key="2">
    <citation type="journal article" date="2007" name="PLoS Biol.">
        <title>Survey sequencing and comparative analysis of the elephant shark (Callorhinchus milii) genome.</title>
        <authorList>
            <person name="Venkatesh B."/>
            <person name="Kirkness E.F."/>
            <person name="Loh Y.H."/>
            <person name="Halpern A.L."/>
            <person name="Lee A.P."/>
            <person name="Johnson J."/>
            <person name="Dandona N."/>
            <person name="Viswanathan L.D."/>
            <person name="Tay A."/>
            <person name="Venter J.C."/>
            <person name="Strausberg R.L."/>
            <person name="Brenner S."/>
        </authorList>
    </citation>
    <scope>NUCLEOTIDE SEQUENCE [LARGE SCALE GENOMIC DNA]</scope>
</reference>
<dbReference type="Gene3D" id="2.60.40.1510">
    <property type="entry name" value="ntegrin, alpha v. Chain A, domain 3"/>
    <property type="match status" value="1"/>
</dbReference>
<comment type="subcellular location">
    <subcellularLocation>
        <location evidence="1 16">Membrane</location>
        <topology evidence="1 16">Single-pass type I membrane protein</topology>
    </subcellularLocation>
</comment>
<dbReference type="SMART" id="SM00327">
    <property type="entry name" value="VWA"/>
    <property type="match status" value="1"/>
</dbReference>
<keyword evidence="8 16" id="KW-0130">Cell adhesion</keyword>
<dbReference type="Pfam" id="PF00092">
    <property type="entry name" value="VWA"/>
    <property type="match status" value="1"/>
</dbReference>
<dbReference type="InterPro" id="IPR048285">
    <property type="entry name" value="Integrin_alpha_Ig-like_2"/>
</dbReference>
<dbReference type="GO" id="GO:0046872">
    <property type="term" value="F:metal ion binding"/>
    <property type="evidence" value="ECO:0007669"/>
    <property type="project" value="UniProtKB-KW"/>
</dbReference>
<dbReference type="Proteomes" id="UP000314986">
    <property type="component" value="Unassembled WGS sequence"/>
</dbReference>
<dbReference type="Ensembl" id="ENSCMIT00000049346.1">
    <property type="protein sequence ID" value="ENSCMIP00000048670.1"/>
    <property type="gene ID" value="ENSCMIG00000019886.1"/>
</dbReference>
<dbReference type="GO" id="GO:0007160">
    <property type="term" value="P:cell-matrix adhesion"/>
    <property type="evidence" value="ECO:0007669"/>
    <property type="project" value="TreeGrafter"/>
</dbReference>
<evidence type="ECO:0000256" key="8">
    <source>
        <dbReference type="ARBA" id="ARBA00022889"/>
    </source>
</evidence>
<dbReference type="AlphaFoldDB" id="A0A4W3KK13"/>
<feature type="repeat" description="FG-GAP" evidence="15">
    <location>
        <begin position="469"/>
        <end position="531"/>
    </location>
</feature>
<dbReference type="GO" id="GO:0098609">
    <property type="term" value="P:cell-cell adhesion"/>
    <property type="evidence" value="ECO:0007669"/>
    <property type="project" value="TreeGrafter"/>
</dbReference>
<dbReference type="GeneTree" id="ENSGT00940000157646"/>
<evidence type="ECO:0000256" key="2">
    <source>
        <dbReference type="ARBA" id="ARBA00008054"/>
    </source>
</evidence>
<evidence type="ECO:0000256" key="10">
    <source>
        <dbReference type="ARBA" id="ARBA00023037"/>
    </source>
</evidence>
<dbReference type="PANTHER" id="PTHR23220:SF22">
    <property type="entry name" value="INTEGRIN ALPHA-1"/>
    <property type="match status" value="1"/>
</dbReference>
<evidence type="ECO:0000256" key="12">
    <source>
        <dbReference type="ARBA" id="ARBA00023157"/>
    </source>
</evidence>
<protein>
    <submittedName>
        <fullName evidence="18">Integrin subunit alpha 1</fullName>
    </submittedName>
</protein>
<name>A0A4W3KK13_CALMI</name>
<dbReference type="GO" id="GO:0005178">
    <property type="term" value="F:integrin binding"/>
    <property type="evidence" value="ECO:0007669"/>
    <property type="project" value="TreeGrafter"/>
</dbReference>
<dbReference type="GO" id="GO:0009897">
    <property type="term" value="C:external side of plasma membrane"/>
    <property type="evidence" value="ECO:0007669"/>
    <property type="project" value="TreeGrafter"/>
</dbReference>
<dbReference type="InterPro" id="IPR000413">
    <property type="entry name" value="Integrin_alpha"/>
</dbReference>
<keyword evidence="7" id="KW-0106">Calcium</keyword>
<accession>A0A4W3KK13</accession>
<keyword evidence="3" id="KW-0812">Transmembrane</keyword>
<keyword evidence="13 16" id="KW-0675">Receptor</keyword>
<evidence type="ECO:0000256" key="4">
    <source>
        <dbReference type="ARBA" id="ARBA00022723"/>
    </source>
</evidence>